<evidence type="ECO:0000313" key="1">
    <source>
        <dbReference type="EMBL" id="KAH3816043.1"/>
    </source>
</evidence>
<protein>
    <submittedName>
        <fullName evidence="1">Uncharacterized protein</fullName>
    </submittedName>
</protein>
<accession>A0A9D4GIJ5</accession>
<dbReference type="Proteomes" id="UP000828390">
    <property type="component" value="Unassembled WGS sequence"/>
</dbReference>
<name>A0A9D4GIJ5_DREPO</name>
<comment type="caution">
    <text evidence="1">The sequence shown here is derived from an EMBL/GenBank/DDBJ whole genome shotgun (WGS) entry which is preliminary data.</text>
</comment>
<reference evidence="1" key="1">
    <citation type="journal article" date="2019" name="bioRxiv">
        <title>The Genome of the Zebra Mussel, Dreissena polymorpha: A Resource for Invasive Species Research.</title>
        <authorList>
            <person name="McCartney M.A."/>
            <person name="Auch B."/>
            <person name="Kono T."/>
            <person name="Mallez S."/>
            <person name="Zhang Y."/>
            <person name="Obille A."/>
            <person name="Becker A."/>
            <person name="Abrahante J.E."/>
            <person name="Garbe J."/>
            <person name="Badalamenti J.P."/>
            <person name="Herman A."/>
            <person name="Mangelson H."/>
            <person name="Liachko I."/>
            <person name="Sullivan S."/>
            <person name="Sone E.D."/>
            <person name="Koren S."/>
            <person name="Silverstein K.A.T."/>
            <person name="Beckman K.B."/>
            <person name="Gohl D.M."/>
        </authorList>
    </citation>
    <scope>NUCLEOTIDE SEQUENCE</scope>
    <source>
        <strain evidence="1">Duluth1</strain>
        <tissue evidence="1">Whole animal</tissue>
    </source>
</reference>
<dbReference type="EMBL" id="JAIWYP010000006">
    <property type="protein sequence ID" value="KAH3816043.1"/>
    <property type="molecule type" value="Genomic_DNA"/>
</dbReference>
<reference evidence="1" key="2">
    <citation type="submission" date="2020-11" db="EMBL/GenBank/DDBJ databases">
        <authorList>
            <person name="McCartney M.A."/>
            <person name="Auch B."/>
            <person name="Kono T."/>
            <person name="Mallez S."/>
            <person name="Becker A."/>
            <person name="Gohl D.M."/>
            <person name="Silverstein K.A.T."/>
            <person name="Koren S."/>
            <person name="Bechman K.B."/>
            <person name="Herman A."/>
            <person name="Abrahante J.E."/>
            <person name="Garbe J."/>
        </authorList>
    </citation>
    <scope>NUCLEOTIDE SEQUENCE</scope>
    <source>
        <strain evidence="1">Duluth1</strain>
        <tissue evidence="1">Whole animal</tissue>
    </source>
</reference>
<gene>
    <name evidence="1" type="ORF">DPMN_144585</name>
</gene>
<organism evidence="1 2">
    <name type="scientific">Dreissena polymorpha</name>
    <name type="common">Zebra mussel</name>
    <name type="synonym">Mytilus polymorpha</name>
    <dbReference type="NCBI Taxonomy" id="45954"/>
    <lineage>
        <taxon>Eukaryota</taxon>
        <taxon>Metazoa</taxon>
        <taxon>Spiralia</taxon>
        <taxon>Lophotrochozoa</taxon>
        <taxon>Mollusca</taxon>
        <taxon>Bivalvia</taxon>
        <taxon>Autobranchia</taxon>
        <taxon>Heteroconchia</taxon>
        <taxon>Euheterodonta</taxon>
        <taxon>Imparidentia</taxon>
        <taxon>Neoheterodontei</taxon>
        <taxon>Myida</taxon>
        <taxon>Dreissenoidea</taxon>
        <taxon>Dreissenidae</taxon>
        <taxon>Dreissena</taxon>
    </lineage>
</organism>
<proteinExistence type="predicted"/>
<sequence length="103" mass="11516">MEGADRKRQTNIRVITKSDSISVSNGEVNSIQENMQKIMTRLDTLKRQSNSSNRFESTQSTGRFVTRRHTAAATTVSQNITTFGIAPNSNKLNRCRKTSKPLA</sequence>
<evidence type="ECO:0000313" key="2">
    <source>
        <dbReference type="Proteomes" id="UP000828390"/>
    </source>
</evidence>
<keyword evidence="2" id="KW-1185">Reference proteome</keyword>
<dbReference type="AlphaFoldDB" id="A0A9D4GIJ5"/>